<dbReference type="InterPro" id="IPR013324">
    <property type="entry name" value="RNA_pol_sigma_r3/r4-like"/>
</dbReference>
<dbReference type="NCBIfam" id="TIGR02937">
    <property type="entry name" value="sigma70-ECF"/>
    <property type="match status" value="1"/>
</dbReference>
<keyword evidence="4" id="KW-0804">Transcription</keyword>
<evidence type="ECO:0000313" key="8">
    <source>
        <dbReference type="EMBL" id="ANW99225.1"/>
    </source>
</evidence>
<dbReference type="CDD" id="cd06171">
    <property type="entry name" value="Sigma70_r4"/>
    <property type="match status" value="1"/>
</dbReference>
<evidence type="ECO:0000256" key="4">
    <source>
        <dbReference type="ARBA" id="ARBA00023163"/>
    </source>
</evidence>
<dbReference type="InterPro" id="IPR036388">
    <property type="entry name" value="WH-like_DNA-bd_sf"/>
</dbReference>
<organism evidence="8 9">
    <name type="scientific">Thermoclostridium stercorarium subsp. thermolacticum DSM 2910</name>
    <dbReference type="NCBI Taxonomy" id="1121336"/>
    <lineage>
        <taxon>Bacteria</taxon>
        <taxon>Bacillati</taxon>
        <taxon>Bacillota</taxon>
        <taxon>Clostridia</taxon>
        <taxon>Eubacteriales</taxon>
        <taxon>Oscillospiraceae</taxon>
        <taxon>Thermoclostridium</taxon>
    </lineage>
</organism>
<dbReference type="Pfam" id="PF04542">
    <property type="entry name" value="Sigma70_r2"/>
    <property type="match status" value="1"/>
</dbReference>
<feature type="coiled-coil region" evidence="5">
    <location>
        <begin position="153"/>
        <end position="180"/>
    </location>
</feature>
<comment type="similarity">
    <text evidence="1">Belongs to the sigma-70 factor family. ECF subfamily.</text>
</comment>
<dbReference type="OrthoDB" id="9784984at2"/>
<proteinExistence type="inferred from homology"/>
<dbReference type="Proteomes" id="UP000092971">
    <property type="component" value="Chromosome"/>
</dbReference>
<dbReference type="GO" id="GO:0016987">
    <property type="term" value="F:sigma factor activity"/>
    <property type="evidence" value="ECO:0007669"/>
    <property type="project" value="UniProtKB-KW"/>
</dbReference>
<keyword evidence="5" id="KW-0175">Coiled coil</keyword>
<dbReference type="SUPFAM" id="SSF88946">
    <property type="entry name" value="Sigma2 domain of RNA polymerase sigma factors"/>
    <property type="match status" value="1"/>
</dbReference>
<keyword evidence="2" id="KW-0805">Transcription regulation</keyword>
<feature type="domain" description="RNA polymerase sigma factor 70 region 4 type 2" evidence="7">
    <location>
        <begin position="121"/>
        <end position="167"/>
    </location>
</feature>
<gene>
    <name evidence="8" type="ORF">CSTERTH_09400</name>
</gene>
<sequence length="180" mass="21066">MLPIYLAILDGEKDKNRFELLYVTYRKLMFYVANRILNDERLAEDAVHQTFLKILENFDKVGEISGHKTKSYIVTMVRNTAINLYNQRKRRATIPLEDVEYCITTEPISVAEDLDHLARGVLKLPVIYKDVLALKYVQEFSNDEIAKMLDISETAVRKRLERAKRRLEEILEKERSTDGN</sequence>
<dbReference type="PANTHER" id="PTHR43133:SF60">
    <property type="entry name" value="RNA POLYMERASE SIGMA FACTOR SIGV"/>
    <property type="match status" value="1"/>
</dbReference>
<evidence type="ECO:0000256" key="3">
    <source>
        <dbReference type="ARBA" id="ARBA00023082"/>
    </source>
</evidence>
<dbReference type="InterPro" id="IPR013325">
    <property type="entry name" value="RNA_pol_sigma_r2"/>
</dbReference>
<dbReference type="SUPFAM" id="SSF88659">
    <property type="entry name" value="Sigma3 and sigma4 domains of RNA polymerase sigma factors"/>
    <property type="match status" value="1"/>
</dbReference>
<reference evidence="8 9" key="1">
    <citation type="submission" date="2016-02" db="EMBL/GenBank/DDBJ databases">
        <title>Comparison of Clostridium stercorarium subspecies using comparative genomics and transcriptomics.</title>
        <authorList>
            <person name="Schellenberg J."/>
            <person name="Thallinger G."/>
            <person name="Levin D.B."/>
            <person name="Zhang X."/>
            <person name="Alvare G."/>
            <person name="Fristensky B."/>
            <person name="Sparling R."/>
        </authorList>
    </citation>
    <scope>NUCLEOTIDE SEQUENCE [LARGE SCALE GENOMIC DNA]</scope>
    <source>
        <strain evidence="8 9">DSM 2910</strain>
    </source>
</reference>
<keyword evidence="3" id="KW-0731">Sigma factor</keyword>
<evidence type="ECO:0000313" key="9">
    <source>
        <dbReference type="Proteomes" id="UP000092971"/>
    </source>
</evidence>
<dbReference type="AlphaFoldDB" id="A0A1B1YEP0"/>
<evidence type="ECO:0000256" key="5">
    <source>
        <dbReference type="SAM" id="Coils"/>
    </source>
</evidence>
<evidence type="ECO:0000259" key="6">
    <source>
        <dbReference type="Pfam" id="PF04542"/>
    </source>
</evidence>
<dbReference type="PANTHER" id="PTHR43133">
    <property type="entry name" value="RNA POLYMERASE ECF-TYPE SIGMA FACTO"/>
    <property type="match status" value="1"/>
</dbReference>
<protein>
    <submittedName>
        <fullName evidence="8">RNA polymerase subunit sigma-24</fullName>
    </submittedName>
</protein>
<dbReference type="InterPro" id="IPR014284">
    <property type="entry name" value="RNA_pol_sigma-70_dom"/>
</dbReference>
<dbReference type="RefSeq" id="WP_065821385.1">
    <property type="nucleotide sequence ID" value="NZ_CP014672.1"/>
</dbReference>
<feature type="domain" description="RNA polymerase sigma-70 region 2" evidence="6">
    <location>
        <begin position="21"/>
        <end position="91"/>
    </location>
</feature>
<dbReference type="Pfam" id="PF08281">
    <property type="entry name" value="Sigma70_r4_2"/>
    <property type="match status" value="1"/>
</dbReference>
<dbReference type="InterPro" id="IPR007627">
    <property type="entry name" value="RNA_pol_sigma70_r2"/>
</dbReference>
<dbReference type="InterPro" id="IPR013249">
    <property type="entry name" value="RNA_pol_sigma70_r4_t2"/>
</dbReference>
<dbReference type="Gene3D" id="1.10.10.10">
    <property type="entry name" value="Winged helix-like DNA-binding domain superfamily/Winged helix DNA-binding domain"/>
    <property type="match status" value="1"/>
</dbReference>
<dbReference type="InterPro" id="IPR039425">
    <property type="entry name" value="RNA_pol_sigma-70-like"/>
</dbReference>
<evidence type="ECO:0000256" key="1">
    <source>
        <dbReference type="ARBA" id="ARBA00010641"/>
    </source>
</evidence>
<dbReference type="GO" id="GO:0006352">
    <property type="term" value="P:DNA-templated transcription initiation"/>
    <property type="evidence" value="ECO:0007669"/>
    <property type="project" value="InterPro"/>
</dbReference>
<accession>A0A1B1YEP0</accession>
<dbReference type="EMBL" id="CP014672">
    <property type="protein sequence ID" value="ANW99225.1"/>
    <property type="molecule type" value="Genomic_DNA"/>
</dbReference>
<name>A0A1B1YEP0_THEST</name>
<evidence type="ECO:0000259" key="7">
    <source>
        <dbReference type="Pfam" id="PF08281"/>
    </source>
</evidence>
<dbReference type="Gene3D" id="1.10.1740.10">
    <property type="match status" value="1"/>
</dbReference>
<evidence type="ECO:0000256" key="2">
    <source>
        <dbReference type="ARBA" id="ARBA00023015"/>
    </source>
</evidence>
<dbReference type="GO" id="GO:0003677">
    <property type="term" value="F:DNA binding"/>
    <property type="evidence" value="ECO:0007669"/>
    <property type="project" value="InterPro"/>
</dbReference>